<dbReference type="InterPro" id="IPR050121">
    <property type="entry name" value="Cytochrome_P450_monoxygenase"/>
</dbReference>
<evidence type="ECO:0000256" key="3">
    <source>
        <dbReference type="ARBA" id="ARBA00022617"/>
    </source>
</evidence>
<dbReference type="PANTHER" id="PTHR24305">
    <property type="entry name" value="CYTOCHROME P450"/>
    <property type="match status" value="1"/>
</dbReference>
<comment type="cofactor">
    <cofactor evidence="1 6">
        <name>heme</name>
        <dbReference type="ChEBI" id="CHEBI:30413"/>
    </cofactor>
</comment>
<evidence type="ECO:0000313" key="8">
    <source>
        <dbReference type="EMBL" id="POS78190.1"/>
    </source>
</evidence>
<protein>
    <submittedName>
        <fullName evidence="8">Cytochrome P450 3A5</fullName>
    </submittedName>
</protein>
<keyword evidence="4 6" id="KW-0479">Metal-binding</keyword>
<name>A0A2P5I6Q2_DIAHE</name>
<dbReference type="PRINTS" id="PR00463">
    <property type="entry name" value="EP450I"/>
</dbReference>
<dbReference type="SUPFAM" id="SSF48264">
    <property type="entry name" value="Cytochrome P450"/>
    <property type="match status" value="1"/>
</dbReference>
<dbReference type="OrthoDB" id="1470350at2759"/>
<evidence type="ECO:0000256" key="1">
    <source>
        <dbReference type="ARBA" id="ARBA00001971"/>
    </source>
</evidence>
<evidence type="ECO:0000256" key="6">
    <source>
        <dbReference type="PIRSR" id="PIRSR602401-1"/>
    </source>
</evidence>
<evidence type="ECO:0000256" key="4">
    <source>
        <dbReference type="ARBA" id="ARBA00022723"/>
    </source>
</evidence>
<dbReference type="GO" id="GO:0005506">
    <property type="term" value="F:iron ion binding"/>
    <property type="evidence" value="ECO:0007669"/>
    <property type="project" value="InterPro"/>
</dbReference>
<feature type="binding site" description="axial binding residue" evidence="6">
    <location>
        <position position="511"/>
    </location>
    <ligand>
        <name>heme</name>
        <dbReference type="ChEBI" id="CHEBI:30413"/>
    </ligand>
    <ligandPart>
        <name>Fe</name>
        <dbReference type="ChEBI" id="CHEBI:18248"/>
    </ligandPart>
</feature>
<reference evidence="8" key="1">
    <citation type="submission" date="2017-09" db="EMBL/GenBank/DDBJ databases">
        <title>Polyketide synthases of a Diaporthe helianthi virulent isolate.</title>
        <authorList>
            <person name="Baroncelli R."/>
        </authorList>
    </citation>
    <scope>NUCLEOTIDE SEQUENCE [LARGE SCALE GENOMIC DNA]</scope>
    <source>
        <strain evidence="8">7/96</strain>
    </source>
</reference>
<accession>A0A2P5I6Q2</accession>
<dbReference type="Proteomes" id="UP000094444">
    <property type="component" value="Unassembled WGS sequence"/>
</dbReference>
<dbReference type="InterPro" id="IPR002401">
    <property type="entry name" value="Cyt_P450_E_grp-I"/>
</dbReference>
<dbReference type="GO" id="GO:0016705">
    <property type="term" value="F:oxidoreductase activity, acting on paired donors, with incorporation or reduction of molecular oxygen"/>
    <property type="evidence" value="ECO:0007669"/>
    <property type="project" value="InterPro"/>
</dbReference>
<keyword evidence="7" id="KW-0560">Oxidoreductase</keyword>
<organism evidence="8 9">
    <name type="scientific">Diaporthe helianthi</name>
    <dbReference type="NCBI Taxonomy" id="158607"/>
    <lineage>
        <taxon>Eukaryota</taxon>
        <taxon>Fungi</taxon>
        <taxon>Dikarya</taxon>
        <taxon>Ascomycota</taxon>
        <taxon>Pezizomycotina</taxon>
        <taxon>Sordariomycetes</taxon>
        <taxon>Sordariomycetidae</taxon>
        <taxon>Diaporthales</taxon>
        <taxon>Diaporthaceae</taxon>
        <taxon>Diaporthe</taxon>
    </lineage>
</organism>
<keyword evidence="3 6" id="KW-0349">Heme</keyword>
<dbReference type="InterPro" id="IPR017972">
    <property type="entry name" value="Cyt_P450_CS"/>
</dbReference>
<comment type="caution">
    <text evidence="8">The sequence shown here is derived from an EMBL/GenBank/DDBJ whole genome shotgun (WGS) entry which is preliminary data.</text>
</comment>
<sequence>MDLLSCAALSLATNLLGNLLGFTGGPEQLTGRQAFATSFIIQYLSLKFYRIFLYHKYFSPLRHLPGPKQSHWFLGQVLNQVNANSPMEMWVMWSAEHPDAPFIRYMSFANTEMVLVNSLEAHRQVLQVQNDFIERPNRVRRMIGRFGGDGLTSFEFEEYRAHRKTLSGCFTPECLRRLEPVFKEKAVQLNHFLGRAIEASGGGSVVIDCTDTFGRYALDIMGRALLGMDFSYLESTVFNRDGNPVQGTQPYGFLSAHDAIFGPNKMGKIFSFLDTFFPVRWLPFRTNTEFLKATSWTSATVRELVARKKQEIGKTANKANYDDTSRDILSFLVEESRPGGCAEGIRDTNMVGHLLILMAGGHETTSHTLAWSSHILATRPDIQDRLRGDIAGLAAQDLDPSFSDIDALDYLDNFVNEVLRVYPPAVWTPRQAYHDLQICGTYIPNGTMFEIVPAVIHMNPLIWGDDAAEVNPSRWDSIGAGTQARGGTDEYVDPRMSPFAFEAFSNGPKTCIGRKVALREIKIALFEMVRRYRFLGVGEEDGVEPFTVETPGIVLRPKGMKVRVERIEGE</sequence>
<keyword evidence="7" id="KW-0503">Monooxygenase</keyword>
<keyword evidence="9" id="KW-1185">Reference proteome</keyword>
<dbReference type="InterPro" id="IPR036396">
    <property type="entry name" value="Cyt_P450_sf"/>
</dbReference>
<proteinExistence type="inferred from homology"/>
<dbReference type="PRINTS" id="PR00385">
    <property type="entry name" value="P450"/>
</dbReference>
<dbReference type="AlphaFoldDB" id="A0A2P5I6Q2"/>
<gene>
    <name evidence="8" type="ORF">DHEL01_v203406</name>
</gene>
<evidence type="ECO:0000256" key="5">
    <source>
        <dbReference type="ARBA" id="ARBA00023004"/>
    </source>
</evidence>
<evidence type="ECO:0000256" key="7">
    <source>
        <dbReference type="RuleBase" id="RU000461"/>
    </source>
</evidence>
<dbReference type="Gene3D" id="1.10.630.10">
    <property type="entry name" value="Cytochrome P450"/>
    <property type="match status" value="1"/>
</dbReference>
<evidence type="ECO:0000256" key="2">
    <source>
        <dbReference type="ARBA" id="ARBA00010617"/>
    </source>
</evidence>
<dbReference type="GO" id="GO:0004497">
    <property type="term" value="F:monooxygenase activity"/>
    <property type="evidence" value="ECO:0007669"/>
    <property type="project" value="UniProtKB-KW"/>
</dbReference>
<comment type="similarity">
    <text evidence="2 7">Belongs to the cytochrome P450 family.</text>
</comment>
<keyword evidence="5 6" id="KW-0408">Iron</keyword>
<dbReference type="InParanoid" id="A0A2P5I6Q2"/>
<dbReference type="InterPro" id="IPR001128">
    <property type="entry name" value="Cyt_P450"/>
</dbReference>
<dbReference type="GO" id="GO:0020037">
    <property type="term" value="F:heme binding"/>
    <property type="evidence" value="ECO:0007669"/>
    <property type="project" value="InterPro"/>
</dbReference>
<dbReference type="STRING" id="158607.A0A2P5I6Q2"/>
<dbReference type="PROSITE" id="PS00086">
    <property type="entry name" value="CYTOCHROME_P450"/>
    <property type="match status" value="1"/>
</dbReference>
<dbReference type="Pfam" id="PF00067">
    <property type="entry name" value="p450"/>
    <property type="match status" value="1"/>
</dbReference>
<dbReference type="EMBL" id="MAVT02000205">
    <property type="protein sequence ID" value="POS78190.1"/>
    <property type="molecule type" value="Genomic_DNA"/>
</dbReference>
<dbReference type="PANTHER" id="PTHR24305:SF166">
    <property type="entry name" value="CYTOCHROME P450 12A4, MITOCHONDRIAL-RELATED"/>
    <property type="match status" value="1"/>
</dbReference>
<evidence type="ECO:0000313" key="9">
    <source>
        <dbReference type="Proteomes" id="UP000094444"/>
    </source>
</evidence>